<evidence type="ECO:0000313" key="2">
    <source>
        <dbReference type="EMBL" id="PAD75058.1"/>
    </source>
</evidence>
<reference evidence="2 3" key="1">
    <citation type="submission" date="2017-07" db="EMBL/GenBank/DDBJ databases">
        <title>Isolation and whole genome analysis of endospore-forming bacteria from heroin.</title>
        <authorList>
            <person name="Kalinowski J."/>
            <person name="Ahrens B."/>
            <person name="Al-Dilaimi A."/>
            <person name="Winkler A."/>
            <person name="Wibberg D."/>
            <person name="Schleenbecker U."/>
            <person name="Ruckert C."/>
            <person name="Wolfel R."/>
            <person name="Grass G."/>
        </authorList>
    </citation>
    <scope>NUCLEOTIDE SEQUENCE [LARGE SCALE GENOMIC DNA]</scope>
    <source>
        <strain evidence="2 3">7537-G1</strain>
    </source>
</reference>
<comment type="caution">
    <text evidence="2">The sequence shown here is derived from an EMBL/GenBank/DDBJ whole genome shotgun (WGS) entry which is preliminary data.</text>
</comment>
<sequence length="226" mass="25901">MKLEDVPAIAQKYAPLLMFDLKEPFYPDKVAITVLYEPGPSPSFRRSFDFREPDIGYIVEYAIWWDYEIGHLYELEHVWVYVGQDGSVLDCEVSNHGAVLKGLRKDRSNLIGETQVKLYSQPGKHAFSPIPELFELLPQADAACTTLAGNDGLLVNDMFAEDFSTNDEIDGWVRAYLQSCAFTPTYEFKAYELDPASFTTWDALRQEIPVRIHARIAELRSRYSRM</sequence>
<dbReference type="AlphaFoldDB" id="A0A268EPL5"/>
<evidence type="ECO:0000313" key="4">
    <source>
        <dbReference type="Proteomes" id="UP000435177"/>
    </source>
</evidence>
<evidence type="ECO:0000313" key="3">
    <source>
        <dbReference type="Proteomes" id="UP000215596"/>
    </source>
</evidence>
<reference evidence="1 4" key="2">
    <citation type="submission" date="2019-11" db="EMBL/GenBank/DDBJ databases">
        <title>Draft genome sequences of five Paenibacillus species of dairy origin.</title>
        <authorList>
            <person name="Olajide A.M."/>
            <person name="Chen S."/>
            <person name="Lapointe G."/>
        </authorList>
    </citation>
    <scope>NUCLEOTIDE SEQUENCE [LARGE SCALE GENOMIC DNA]</scope>
    <source>
        <strain evidence="1 4">3CS1</strain>
    </source>
</reference>
<name>A0A268EPL5_9BACL</name>
<organism evidence="2 3">
    <name type="scientific">Paenibacillus campinasensis</name>
    <dbReference type="NCBI Taxonomy" id="66347"/>
    <lineage>
        <taxon>Bacteria</taxon>
        <taxon>Bacillati</taxon>
        <taxon>Bacillota</taxon>
        <taxon>Bacilli</taxon>
        <taxon>Bacillales</taxon>
        <taxon>Paenibacillaceae</taxon>
        <taxon>Paenibacillus</taxon>
    </lineage>
</organism>
<dbReference type="RefSeq" id="WP_095266309.1">
    <property type="nucleotide sequence ID" value="NZ_NPBY01000048.1"/>
</dbReference>
<dbReference type="EMBL" id="NPBY01000048">
    <property type="protein sequence ID" value="PAD75058.1"/>
    <property type="molecule type" value="Genomic_DNA"/>
</dbReference>
<evidence type="ECO:0000313" key="1">
    <source>
        <dbReference type="EMBL" id="MUG67456.1"/>
    </source>
</evidence>
<gene>
    <name evidence="2" type="ORF">CHH67_16530</name>
    <name evidence="1" type="ORF">GNP94_15825</name>
</gene>
<keyword evidence="4" id="KW-1185">Reference proteome</keyword>
<dbReference type="EMBL" id="WOAA01000014">
    <property type="protein sequence ID" value="MUG67456.1"/>
    <property type="molecule type" value="Genomic_DNA"/>
</dbReference>
<dbReference type="Proteomes" id="UP000435177">
    <property type="component" value="Unassembled WGS sequence"/>
</dbReference>
<accession>A0A268EPL5</accession>
<dbReference type="OrthoDB" id="1898185at2"/>
<proteinExistence type="predicted"/>
<dbReference type="Proteomes" id="UP000215596">
    <property type="component" value="Unassembled WGS sequence"/>
</dbReference>
<protein>
    <submittedName>
        <fullName evidence="2">Uncharacterized protein</fullName>
    </submittedName>
</protein>